<protein>
    <submittedName>
        <fullName evidence="3">Transcription factor MYB1R1</fullName>
    </submittedName>
</protein>
<evidence type="ECO:0000259" key="2">
    <source>
        <dbReference type="PROSITE" id="PS51293"/>
    </source>
</evidence>
<organism evidence="3 4">
    <name type="scientific">Senna tora</name>
    <dbReference type="NCBI Taxonomy" id="362788"/>
    <lineage>
        <taxon>Eukaryota</taxon>
        <taxon>Viridiplantae</taxon>
        <taxon>Streptophyta</taxon>
        <taxon>Embryophyta</taxon>
        <taxon>Tracheophyta</taxon>
        <taxon>Spermatophyta</taxon>
        <taxon>Magnoliopsida</taxon>
        <taxon>eudicotyledons</taxon>
        <taxon>Gunneridae</taxon>
        <taxon>Pentapetalae</taxon>
        <taxon>rosids</taxon>
        <taxon>fabids</taxon>
        <taxon>Fabales</taxon>
        <taxon>Fabaceae</taxon>
        <taxon>Caesalpinioideae</taxon>
        <taxon>Cassia clade</taxon>
        <taxon>Senna</taxon>
    </lineage>
</organism>
<dbReference type="Proteomes" id="UP000634136">
    <property type="component" value="Unassembled WGS sequence"/>
</dbReference>
<comment type="caution">
    <text evidence="3">The sequence shown here is derived from an EMBL/GenBank/DDBJ whole genome shotgun (WGS) entry which is preliminary data.</text>
</comment>
<feature type="region of interest" description="Disordered" evidence="1">
    <location>
        <begin position="221"/>
        <end position="241"/>
    </location>
</feature>
<dbReference type="InterPro" id="IPR017884">
    <property type="entry name" value="SANT_dom"/>
</dbReference>
<feature type="domain" description="SANT" evidence="2">
    <location>
        <begin position="120"/>
        <end position="172"/>
    </location>
</feature>
<dbReference type="AlphaFoldDB" id="A0A834U011"/>
<sequence>MADFEIIDLTDSPPSSPPPSSPPRSRSIRRRSRRILSFRASASSRAIIFKFIRRPDENPSSEYLTRHVVPWIPPTPTGQISQAVNELHSTMHGGEPQLFQPFPGNDPNMAAPVTTFLVTKHGEIWTQHEHEEFVKGLGNCGGCWERIASEFVMTKTAAEVESYAESFFRHLTQICLHSVDMFVEESSILTIPCAANAMMVEEPPTTVPPTLRLFPLTASRRRRRNPARRHPNPNVPAVPPQTDLDLELRLGPACSSIAYGEAEEIDPFQVLSDGNN</sequence>
<dbReference type="SMART" id="SM00717">
    <property type="entry name" value="SANT"/>
    <property type="match status" value="1"/>
</dbReference>
<name>A0A834U011_9FABA</name>
<reference evidence="3" key="1">
    <citation type="submission" date="2020-09" db="EMBL/GenBank/DDBJ databases">
        <title>Genome-Enabled Discovery of Anthraquinone Biosynthesis in Senna tora.</title>
        <authorList>
            <person name="Kang S.-H."/>
            <person name="Pandey R.P."/>
            <person name="Lee C.-M."/>
            <person name="Sim J.-S."/>
            <person name="Jeong J.-T."/>
            <person name="Choi B.-S."/>
            <person name="Jung M."/>
            <person name="Ginzburg D."/>
            <person name="Zhao K."/>
            <person name="Won S.Y."/>
            <person name="Oh T.-J."/>
            <person name="Yu Y."/>
            <person name="Kim N.-H."/>
            <person name="Lee O.R."/>
            <person name="Lee T.-H."/>
            <person name="Bashyal P."/>
            <person name="Kim T.-S."/>
            <person name="Lee W.-H."/>
            <person name="Kawkins C."/>
            <person name="Kim C.-K."/>
            <person name="Kim J.S."/>
            <person name="Ahn B.O."/>
            <person name="Rhee S.Y."/>
            <person name="Sohng J.K."/>
        </authorList>
    </citation>
    <scope>NUCLEOTIDE SEQUENCE</scope>
    <source>
        <tissue evidence="3">Leaf</tissue>
    </source>
</reference>
<dbReference type="CDD" id="cd00167">
    <property type="entry name" value="SANT"/>
    <property type="match status" value="1"/>
</dbReference>
<evidence type="ECO:0000313" key="4">
    <source>
        <dbReference type="Proteomes" id="UP000634136"/>
    </source>
</evidence>
<feature type="compositionally biased region" description="Basic residues" evidence="1">
    <location>
        <begin position="221"/>
        <end position="231"/>
    </location>
</feature>
<dbReference type="SUPFAM" id="SSF46689">
    <property type="entry name" value="Homeodomain-like"/>
    <property type="match status" value="1"/>
</dbReference>
<dbReference type="PANTHER" id="PTHR44042">
    <property type="entry name" value="DUPLICATED HOMEODOMAIN-LIKE SUPERFAMILY PROTEIN-RELATED"/>
    <property type="match status" value="1"/>
</dbReference>
<accession>A0A834U011</accession>
<gene>
    <name evidence="3" type="ORF">G2W53_020239</name>
</gene>
<dbReference type="EMBL" id="JAAIUW010000006">
    <property type="protein sequence ID" value="KAF7829075.1"/>
    <property type="molecule type" value="Genomic_DNA"/>
</dbReference>
<feature type="region of interest" description="Disordered" evidence="1">
    <location>
        <begin position="1"/>
        <end position="29"/>
    </location>
</feature>
<dbReference type="PROSITE" id="PS51293">
    <property type="entry name" value="SANT"/>
    <property type="match status" value="1"/>
</dbReference>
<dbReference type="Pfam" id="PF00249">
    <property type="entry name" value="Myb_DNA-binding"/>
    <property type="match status" value="1"/>
</dbReference>
<proteinExistence type="predicted"/>
<dbReference type="InterPro" id="IPR001005">
    <property type="entry name" value="SANT/Myb"/>
</dbReference>
<evidence type="ECO:0000256" key="1">
    <source>
        <dbReference type="SAM" id="MobiDB-lite"/>
    </source>
</evidence>
<keyword evidence="4" id="KW-1185">Reference proteome</keyword>
<dbReference type="PANTHER" id="PTHR44042:SF54">
    <property type="entry name" value="MYB-LIKE DNA-BINDING DOMAIN, SHAQKYF CLASS PROTEIN"/>
    <property type="match status" value="1"/>
</dbReference>
<evidence type="ECO:0000313" key="3">
    <source>
        <dbReference type="EMBL" id="KAF7829075.1"/>
    </source>
</evidence>
<dbReference type="Gene3D" id="1.10.10.60">
    <property type="entry name" value="Homeodomain-like"/>
    <property type="match status" value="1"/>
</dbReference>
<dbReference type="InterPro" id="IPR009057">
    <property type="entry name" value="Homeodomain-like_sf"/>
</dbReference>